<dbReference type="SUPFAM" id="SSF53756">
    <property type="entry name" value="UDP-Glycosyltransferase/glycogen phosphorylase"/>
    <property type="match status" value="1"/>
</dbReference>
<keyword evidence="4" id="KW-1185">Reference proteome</keyword>
<feature type="domain" description="Glycosyltransferase subfamily 4-like N-terminal" evidence="2">
    <location>
        <begin position="20"/>
        <end position="173"/>
    </location>
</feature>
<keyword evidence="3" id="KW-0808">Transferase</keyword>
<dbReference type="Proteomes" id="UP001050975">
    <property type="component" value="Unassembled WGS sequence"/>
</dbReference>
<dbReference type="Pfam" id="PF13579">
    <property type="entry name" value="Glyco_trans_4_4"/>
    <property type="match status" value="1"/>
</dbReference>
<gene>
    <name evidence="3" type="ORF">MiSe_65780</name>
</gene>
<dbReference type="PANTHER" id="PTHR12526:SF638">
    <property type="entry name" value="SPORE COAT PROTEIN SA"/>
    <property type="match status" value="1"/>
</dbReference>
<comment type="caution">
    <text evidence="3">The sequence shown here is derived from an EMBL/GenBank/DDBJ whole genome shotgun (WGS) entry which is preliminary data.</text>
</comment>
<dbReference type="Gene3D" id="3.40.50.2000">
    <property type="entry name" value="Glycogen Phosphorylase B"/>
    <property type="match status" value="2"/>
</dbReference>
<dbReference type="GO" id="GO:0016757">
    <property type="term" value="F:glycosyltransferase activity"/>
    <property type="evidence" value="ECO:0007669"/>
    <property type="project" value="InterPro"/>
</dbReference>
<dbReference type="InterPro" id="IPR028098">
    <property type="entry name" value="Glyco_trans_4-like_N"/>
</dbReference>
<feature type="domain" description="Glycosyl transferase family 1" evidence="1">
    <location>
        <begin position="202"/>
        <end position="355"/>
    </location>
</feature>
<evidence type="ECO:0000313" key="3">
    <source>
        <dbReference type="EMBL" id="GET41764.1"/>
    </source>
</evidence>
<proteinExistence type="predicted"/>
<dbReference type="EMBL" id="BLAY01000133">
    <property type="protein sequence ID" value="GET41764.1"/>
    <property type="molecule type" value="Genomic_DNA"/>
</dbReference>
<name>A0AAV3XH66_9CYAN</name>
<protein>
    <submittedName>
        <fullName evidence="3">Glycosyl transferase, group 1, putative</fullName>
    </submittedName>
</protein>
<reference evidence="3" key="1">
    <citation type="submission" date="2019-10" db="EMBL/GenBank/DDBJ databases">
        <title>Draft genome sequece of Microseira wollei NIES-4236.</title>
        <authorList>
            <person name="Yamaguchi H."/>
            <person name="Suzuki S."/>
            <person name="Kawachi M."/>
        </authorList>
    </citation>
    <scope>NUCLEOTIDE SEQUENCE</scope>
    <source>
        <strain evidence="3">NIES-4236</strain>
    </source>
</reference>
<dbReference type="RefSeq" id="WP_226588353.1">
    <property type="nucleotide sequence ID" value="NZ_BLAY01000133.1"/>
</dbReference>
<evidence type="ECO:0000313" key="4">
    <source>
        <dbReference type="Proteomes" id="UP001050975"/>
    </source>
</evidence>
<dbReference type="InterPro" id="IPR001296">
    <property type="entry name" value="Glyco_trans_1"/>
</dbReference>
<organism evidence="3 4">
    <name type="scientific">Microseira wollei NIES-4236</name>
    <dbReference type="NCBI Taxonomy" id="2530354"/>
    <lineage>
        <taxon>Bacteria</taxon>
        <taxon>Bacillati</taxon>
        <taxon>Cyanobacteriota</taxon>
        <taxon>Cyanophyceae</taxon>
        <taxon>Oscillatoriophycideae</taxon>
        <taxon>Aerosakkonematales</taxon>
        <taxon>Aerosakkonemataceae</taxon>
        <taxon>Microseira</taxon>
    </lineage>
</organism>
<accession>A0AAV3XH66</accession>
<evidence type="ECO:0000259" key="1">
    <source>
        <dbReference type="Pfam" id="PF00534"/>
    </source>
</evidence>
<dbReference type="Pfam" id="PF00534">
    <property type="entry name" value="Glycos_transf_1"/>
    <property type="match status" value="1"/>
</dbReference>
<dbReference type="PANTHER" id="PTHR12526">
    <property type="entry name" value="GLYCOSYLTRANSFERASE"/>
    <property type="match status" value="1"/>
</dbReference>
<dbReference type="AlphaFoldDB" id="A0AAV3XH66"/>
<sequence length="393" mass="43602">MNKLLVISAVPIALRAFLLPFAHHFRAKGWRVDAIANGVSTCPECLAAFDRVWDVELGRSPLDAKNLLTAPPRIREIVAQQQYDIVHAHMAVAGFVTRYALKDLRKQAKPKIIYTAHGFNFYKGEMPLKNAIFLTLEKLAGLWTDYLVVINREDEAAAKRYQIVPPDRVRYMPGIGVDIERYNPDVISASEVAQVLQELNLAPATSLFLCIAEFTPRKRHRDLLKAFAKVARSNTCLAFAGEGALQAEMQQLADQLGVQDRVRFLGFRRDIPTLSRAAVATILVSEAEGLPRSIMESLCLETPAIGTDIRGIRELLEPGCGLLVPVGNVEEIAKAMAWILDHPQEAKAMGKRGRELMAAYDLRQILNLQETLYAEALVPAPSVTIRESLITGN</sequence>
<evidence type="ECO:0000259" key="2">
    <source>
        <dbReference type="Pfam" id="PF13579"/>
    </source>
</evidence>